<protein>
    <recommendedName>
        <fullName evidence="9">Polysaccharide chain length determinant N-terminal domain-containing protein</fullName>
    </recommendedName>
</protein>
<keyword evidence="3" id="KW-1003">Cell membrane</keyword>
<keyword evidence="4" id="KW-0812">Transmembrane</keyword>
<comment type="caution">
    <text evidence="10">The sequence shown here is derived from an EMBL/GenBank/DDBJ whole genome shotgun (WGS) entry which is preliminary data.</text>
</comment>
<keyword evidence="5" id="KW-1133">Transmembrane helix</keyword>
<dbReference type="PANTHER" id="PTHR32309">
    <property type="entry name" value="TYROSINE-PROTEIN KINASE"/>
    <property type="match status" value="1"/>
</dbReference>
<keyword evidence="11" id="KW-1185">Reference proteome</keyword>
<dbReference type="Pfam" id="PF02706">
    <property type="entry name" value="Wzz"/>
    <property type="match status" value="1"/>
</dbReference>
<feature type="region of interest" description="Disordered" evidence="8">
    <location>
        <begin position="540"/>
        <end position="586"/>
    </location>
</feature>
<evidence type="ECO:0000256" key="2">
    <source>
        <dbReference type="ARBA" id="ARBA00006683"/>
    </source>
</evidence>
<feature type="coiled-coil region" evidence="7">
    <location>
        <begin position="169"/>
        <end position="218"/>
    </location>
</feature>
<dbReference type="PANTHER" id="PTHR32309:SF13">
    <property type="entry name" value="FERRIC ENTEROBACTIN TRANSPORT PROTEIN FEPE"/>
    <property type="match status" value="1"/>
</dbReference>
<feature type="compositionally biased region" description="Basic residues" evidence="8">
    <location>
        <begin position="576"/>
        <end position="586"/>
    </location>
</feature>
<name>A0A9W6SS46_9ACTN</name>
<dbReference type="InterPro" id="IPR027417">
    <property type="entry name" value="P-loop_NTPase"/>
</dbReference>
<feature type="domain" description="Polysaccharide chain length determinant N-terminal" evidence="9">
    <location>
        <begin position="14"/>
        <end position="96"/>
    </location>
</feature>
<organism evidence="10 11">
    <name type="scientific">Actinorhabdospora filicis</name>
    <dbReference type="NCBI Taxonomy" id="1785913"/>
    <lineage>
        <taxon>Bacteria</taxon>
        <taxon>Bacillati</taxon>
        <taxon>Actinomycetota</taxon>
        <taxon>Actinomycetes</taxon>
        <taxon>Micromonosporales</taxon>
        <taxon>Micromonosporaceae</taxon>
        <taxon>Actinorhabdospora</taxon>
    </lineage>
</organism>
<evidence type="ECO:0000313" key="10">
    <source>
        <dbReference type="EMBL" id="GLZ80955.1"/>
    </source>
</evidence>
<evidence type="ECO:0000313" key="11">
    <source>
        <dbReference type="Proteomes" id="UP001165079"/>
    </source>
</evidence>
<comment type="subcellular location">
    <subcellularLocation>
        <location evidence="1">Cell membrane</location>
        <topology evidence="1">Multi-pass membrane protein</topology>
    </subcellularLocation>
</comment>
<keyword evidence="6" id="KW-0472">Membrane</keyword>
<dbReference type="GO" id="GO:0005886">
    <property type="term" value="C:plasma membrane"/>
    <property type="evidence" value="ECO:0007669"/>
    <property type="project" value="UniProtKB-SubCell"/>
</dbReference>
<evidence type="ECO:0000256" key="8">
    <source>
        <dbReference type="SAM" id="MobiDB-lite"/>
    </source>
</evidence>
<sequence>MAMDTGRTTSTYHLSDMLVAVKRGRTLLLALLGAGLAVGAALAVTTPAEYVSHTQVLVRPTGVDDPNVSGGRTKGELNLDTEAQLVKSTAVADRALEILGGQASAQDLAAHVTVEVPANTSVLTIGFSGGSAVAAHDGAAAFATAYLEHREATAKETIDTEIKGVDANLESLRGQLAQVSTDLAAATAADRVVLGSNKDLLSRQIEELTSRRSELDGKLSTLAGGKVISEAVTPSSPDKPIVWLDVAGGGTAGLLAGFGAVLARERFSRTVRRAADLPERCGVPLLVELPASVAPRFADVYGAYGPAGKVFGRLRNELIAALPERGRVLLVVGVDEGPGATVVAANLAAAFARADLPTAAVAAHASPYLALPDMLGTPSVPGLADVITGRADLDEATVRAARHPRLSVLGAGSAARAGGWPNGAMRQITGALAQTAEFVVVEAPPASGDADAQRLAAECDAVLLVAESERTRLSAVSDLAEQLRRVNTPLLGAVVLPRFKKRRPDAPETVPTVQAGSGAPEPRFERAGAEALTEIMPAIPAQHGEPERAGDLLVAADAEPAGDTEAAEAPAGEVKARRKGRPCPRR</sequence>
<dbReference type="Proteomes" id="UP001165079">
    <property type="component" value="Unassembled WGS sequence"/>
</dbReference>
<comment type="similarity">
    <text evidence="2">Belongs to the CpsC/CapA family.</text>
</comment>
<evidence type="ECO:0000256" key="3">
    <source>
        <dbReference type="ARBA" id="ARBA00022475"/>
    </source>
</evidence>
<evidence type="ECO:0000256" key="6">
    <source>
        <dbReference type="ARBA" id="ARBA00023136"/>
    </source>
</evidence>
<proteinExistence type="inferred from homology"/>
<evidence type="ECO:0000256" key="5">
    <source>
        <dbReference type="ARBA" id="ARBA00022989"/>
    </source>
</evidence>
<dbReference type="EMBL" id="BSTX01000004">
    <property type="protein sequence ID" value="GLZ80955.1"/>
    <property type="molecule type" value="Genomic_DNA"/>
</dbReference>
<evidence type="ECO:0000256" key="1">
    <source>
        <dbReference type="ARBA" id="ARBA00004651"/>
    </source>
</evidence>
<evidence type="ECO:0000259" key="9">
    <source>
        <dbReference type="Pfam" id="PF02706"/>
    </source>
</evidence>
<dbReference type="InterPro" id="IPR003856">
    <property type="entry name" value="LPS_length_determ_N"/>
</dbReference>
<dbReference type="AlphaFoldDB" id="A0A9W6SS46"/>
<gene>
    <name evidence="10" type="ORF">Afil01_57620</name>
</gene>
<accession>A0A9W6SS46</accession>
<dbReference type="SUPFAM" id="SSF52540">
    <property type="entry name" value="P-loop containing nucleoside triphosphate hydrolases"/>
    <property type="match status" value="1"/>
</dbReference>
<evidence type="ECO:0000256" key="7">
    <source>
        <dbReference type="SAM" id="Coils"/>
    </source>
</evidence>
<dbReference type="InterPro" id="IPR050445">
    <property type="entry name" value="Bact_polysacc_biosynth/exp"/>
</dbReference>
<dbReference type="Gene3D" id="3.40.50.300">
    <property type="entry name" value="P-loop containing nucleotide triphosphate hydrolases"/>
    <property type="match status" value="1"/>
</dbReference>
<reference evidence="10" key="1">
    <citation type="submission" date="2023-03" db="EMBL/GenBank/DDBJ databases">
        <title>Actinorhabdospora filicis NBRC 111898.</title>
        <authorList>
            <person name="Ichikawa N."/>
            <person name="Sato H."/>
            <person name="Tonouchi N."/>
        </authorList>
    </citation>
    <scope>NUCLEOTIDE SEQUENCE</scope>
    <source>
        <strain evidence="10">NBRC 111898</strain>
    </source>
</reference>
<evidence type="ECO:0000256" key="4">
    <source>
        <dbReference type="ARBA" id="ARBA00022692"/>
    </source>
</evidence>
<keyword evidence="7" id="KW-0175">Coiled coil</keyword>